<dbReference type="Proteomes" id="UP000302139">
    <property type="component" value="Unassembled WGS sequence"/>
</dbReference>
<comment type="caution">
    <text evidence="2">The sequence shown here is derived from an EMBL/GenBank/DDBJ whole genome shotgun (WGS) entry which is preliminary data.</text>
</comment>
<name>A0A4D4N5G3_STRAX</name>
<evidence type="ECO:0000313" key="2">
    <source>
        <dbReference type="EMBL" id="GDY79782.1"/>
    </source>
</evidence>
<reference evidence="1 4" key="2">
    <citation type="submission" date="2019-04" db="EMBL/GenBank/DDBJ databases">
        <title>Draft genome sequences of Streptomyces avermitilis NBRC 14893.</title>
        <authorList>
            <person name="Komaki H."/>
            <person name="Tamura T."/>
            <person name="Hosoyama A."/>
        </authorList>
    </citation>
    <scope>NUCLEOTIDE SEQUENCE [LARGE SCALE GENOMIC DNA]</scope>
    <source>
        <strain evidence="1 4">NBRC 14893</strain>
    </source>
</reference>
<dbReference type="RefSeq" id="WP_010982016.1">
    <property type="nucleotide sequence ID" value="NZ_BAABTN010000004.1"/>
</dbReference>
<dbReference type="Proteomes" id="UP000299211">
    <property type="component" value="Unassembled WGS sequence"/>
</dbReference>
<accession>A0A4D4N5G3</accession>
<dbReference type="EMBL" id="BJHY01000002">
    <property type="protein sequence ID" value="GDY79782.1"/>
    <property type="molecule type" value="Genomic_DNA"/>
</dbReference>
<sequence>MCTWRWPTEALPPTEVDWTAGLDADEHGRGLLIIDCLADAHGDWQEAGHAVHWADITTLS</sequence>
<protein>
    <submittedName>
        <fullName evidence="2">Uncharacterized protein</fullName>
    </submittedName>
</protein>
<dbReference type="GeneID" id="41537717"/>
<gene>
    <name evidence="1" type="ORF">SAV14893_089190</name>
    <name evidence="2" type="ORF">SAV31267_092670</name>
</gene>
<evidence type="ECO:0000313" key="3">
    <source>
        <dbReference type="Proteomes" id="UP000299211"/>
    </source>
</evidence>
<evidence type="ECO:0000313" key="4">
    <source>
        <dbReference type="Proteomes" id="UP000302139"/>
    </source>
</evidence>
<dbReference type="AlphaFoldDB" id="A0A4D4N5G3"/>
<dbReference type="EMBL" id="BJHX01000002">
    <property type="protein sequence ID" value="GDY69526.1"/>
    <property type="molecule type" value="Genomic_DNA"/>
</dbReference>
<reference evidence="2 3" key="1">
    <citation type="submission" date="2019-04" db="EMBL/GenBank/DDBJ databases">
        <title>Draft genome sequences of Streptomyces avermitilis ATCC 31267.</title>
        <authorList>
            <person name="Komaki H."/>
            <person name="Tamura T."/>
            <person name="Hosoyama A."/>
        </authorList>
    </citation>
    <scope>NUCLEOTIDE SEQUENCE [LARGE SCALE GENOMIC DNA]</scope>
    <source>
        <strain evidence="2 3">ATCC 31267</strain>
    </source>
</reference>
<proteinExistence type="predicted"/>
<evidence type="ECO:0000313" key="1">
    <source>
        <dbReference type="EMBL" id="GDY69526.1"/>
    </source>
</evidence>
<organism evidence="2 3">
    <name type="scientific">Streptomyces avermitilis</name>
    <dbReference type="NCBI Taxonomy" id="33903"/>
    <lineage>
        <taxon>Bacteria</taxon>
        <taxon>Bacillati</taxon>
        <taxon>Actinomycetota</taxon>
        <taxon>Actinomycetes</taxon>
        <taxon>Kitasatosporales</taxon>
        <taxon>Streptomycetaceae</taxon>
        <taxon>Streptomyces</taxon>
    </lineage>
</organism>